<evidence type="ECO:0000256" key="1">
    <source>
        <dbReference type="ARBA" id="ARBA00004651"/>
    </source>
</evidence>
<keyword evidence="6" id="KW-0813">Transport</keyword>
<dbReference type="InterPro" id="IPR050790">
    <property type="entry name" value="ExbB/TolQ_transport"/>
</dbReference>
<feature type="transmembrane region" description="Helical" evidence="7">
    <location>
        <begin position="128"/>
        <end position="147"/>
    </location>
</feature>
<feature type="transmembrane region" description="Helical" evidence="7">
    <location>
        <begin position="159"/>
        <end position="184"/>
    </location>
</feature>
<dbReference type="Proteomes" id="UP000191661">
    <property type="component" value="Unassembled WGS sequence"/>
</dbReference>
<keyword evidence="4 7" id="KW-1133">Transmembrane helix</keyword>
<evidence type="ECO:0000256" key="6">
    <source>
        <dbReference type="RuleBase" id="RU004057"/>
    </source>
</evidence>
<evidence type="ECO:0000256" key="7">
    <source>
        <dbReference type="SAM" id="Phobius"/>
    </source>
</evidence>
<dbReference type="InterPro" id="IPR002898">
    <property type="entry name" value="MotA_ExbB_proton_chnl"/>
</dbReference>
<evidence type="ECO:0000256" key="4">
    <source>
        <dbReference type="ARBA" id="ARBA00022989"/>
    </source>
</evidence>
<dbReference type="PANTHER" id="PTHR30625:SF3">
    <property type="entry name" value="TOL-PAL SYSTEM PROTEIN TOLQ"/>
    <property type="match status" value="1"/>
</dbReference>
<evidence type="ECO:0000256" key="3">
    <source>
        <dbReference type="ARBA" id="ARBA00022692"/>
    </source>
</evidence>
<keyword evidence="2" id="KW-1003">Cell membrane</keyword>
<feature type="domain" description="MotA/TolQ/ExbB proton channel" evidence="8">
    <location>
        <begin position="99"/>
        <end position="200"/>
    </location>
</feature>
<dbReference type="OrthoDB" id="60560at2157"/>
<protein>
    <submittedName>
        <fullName evidence="9">Putative transporter protein</fullName>
    </submittedName>
</protein>
<evidence type="ECO:0000256" key="5">
    <source>
        <dbReference type="ARBA" id="ARBA00023136"/>
    </source>
</evidence>
<dbReference type="GO" id="GO:0005886">
    <property type="term" value="C:plasma membrane"/>
    <property type="evidence" value="ECO:0007669"/>
    <property type="project" value="UniProtKB-SubCell"/>
</dbReference>
<comment type="caution">
    <text evidence="9">The sequence shown here is derived from an EMBL/GenBank/DDBJ whole genome shotgun (WGS) entry which is preliminary data.</text>
</comment>
<comment type="subcellular location">
    <subcellularLocation>
        <location evidence="1">Cell membrane</location>
        <topology evidence="1">Multi-pass membrane protein</topology>
    </subcellularLocation>
    <subcellularLocation>
        <location evidence="6">Membrane</location>
        <topology evidence="6">Multi-pass membrane protein</topology>
    </subcellularLocation>
</comment>
<dbReference type="RefSeq" id="WP_080460102.1">
    <property type="nucleotide sequence ID" value="NZ_JXMW01000006.1"/>
</dbReference>
<dbReference type="GO" id="GO:0017038">
    <property type="term" value="P:protein import"/>
    <property type="evidence" value="ECO:0007669"/>
    <property type="project" value="TreeGrafter"/>
</dbReference>
<organism evidence="9 10">
    <name type="scientific">Methanobrevibacter arboriphilus JCM 13429 = DSM 1125</name>
    <dbReference type="NCBI Taxonomy" id="1300164"/>
    <lineage>
        <taxon>Archaea</taxon>
        <taxon>Methanobacteriati</taxon>
        <taxon>Methanobacteriota</taxon>
        <taxon>Methanomada group</taxon>
        <taxon>Methanobacteria</taxon>
        <taxon>Methanobacteriales</taxon>
        <taxon>Methanobacteriaceae</taxon>
        <taxon>Methanobrevibacter</taxon>
    </lineage>
</organism>
<proteinExistence type="inferred from homology"/>
<dbReference type="EMBL" id="JXMW01000006">
    <property type="protein sequence ID" value="OQD59048.1"/>
    <property type="molecule type" value="Genomic_DNA"/>
</dbReference>
<gene>
    <name evidence="9" type="ORF">MBBAR_6c01580</name>
</gene>
<keyword evidence="3 7" id="KW-0812">Transmembrane</keyword>
<evidence type="ECO:0000313" key="9">
    <source>
        <dbReference type="EMBL" id="OQD59048.1"/>
    </source>
</evidence>
<comment type="similarity">
    <text evidence="6">Belongs to the exbB/tolQ family.</text>
</comment>
<evidence type="ECO:0000259" key="8">
    <source>
        <dbReference type="Pfam" id="PF01618"/>
    </source>
</evidence>
<dbReference type="PANTHER" id="PTHR30625">
    <property type="entry name" value="PROTEIN TOLQ"/>
    <property type="match status" value="1"/>
</dbReference>
<feature type="transmembrane region" description="Helical" evidence="7">
    <location>
        <begin position="20"/>
        <end position="44"/>
    </location>
</feature>
<keyword evidence="10" id="KW-1185">Reference proteome</keyword>
<reference evidence="9 10" key="1">
    <citation type="submission" date="2014-12" db="EMBL/GenBank/DDBJ databases">
        <title>Genome sequence of Methanobrevibacter arboriphilicus DH1, DSM1125.</title>
        <authorList>
            <person name="Poehlein A."/>
            <person name="Thauer R.K."/>
            <person name="Seedorf H."/>
            <person name="Daniel R."/>
        </authorList>
    </citation>
    <scope>NUCLEOTIDE SEQUENCE [LARGE SCALE GENOMIC DNA]</scope>
    <source>
        <strain evidence="9 10">DH1</strain>
    </source>
</reference>
<keyword evidence="6" id="KW-0653">Protein transport</keyword>
<accession>A0A1V6N2W4</accession>
<dbReference type="AlphaFoldDB" id="A0A1V6N2W4"/>
<keyword evidence="5 7" id="KW-0472">Membrane</keyword>
<evidence type="ECO:0000313" key="10">
    <source>
        <dbReference type="Proteomes" id="UP000191661"/>
    </source>
</evidence>
<name>A0A1V6N2W4_METAZ</name>
<sequence>MDIIGSGILTGILHAISQSLLIPVIIILILFVIFALISVGGLIAEYTSRKKFKLEESESLIRSLNSLNNTNQMKETIKESDINEEYKLAMIKVINNEDFGTETKRAFADKVIEEEELRMEKAVEKTDMVVRLGPTFGLMGTLIPMGPGLAALGAGNIELLAQAIIIAFDTTVTGLAASAVSYVVSKLRKRWYEEDLSNFEVLVNSTLEILEKNKF</sequence>
<dbReference type="Pfam" id="PF01618">
    <property type="entry name" value="MotA_ExbB"/>
    <property type="match status" value="1"/>
</dbReference>
<evidence type="ECO:0000256" key="2">
    <source>
        <dbReference type="ARBA" id="ARBA00022475"/>
    </source>
</evidence>